<keyword evidence="8" id="KW-0406">Ion transport</keyword>
<dbReference type="OrthoDB" id="583806at2"/>
<dbReference type="GO" id="GO:0015344">
    <property type="term" value="F:siderophore uptake transmembrane transporter activity"/>
    <property type="evidence" value="ECO:0007669"/>
    <property type="project" value="TreeGrafter"/>
</dbReference>
<evidence type="ECO:0000256" key="11">
    <source>
        <dbReference type="ARBA" id="ARBA00023237"/>
    </source>
</evidence>
<organism evidence="13 14">
    <name type="scientific">Hydrococcus rivularis NIES-593</name>
    <dbReference type="NCBI Taxonomy" id="1921803"/>
    <lineage>
        <taxon>Bacteria</taxon>
        <taxon>Bacillati</taxon>
        <taxon>Cyanobacteriota</taxon>
        <taxon>Cyanophyceae</taxon>
        <taxon>Pleurocapsales</taxon>
        <taxon>Hydrococcaceae</taxon>
        <taxon>Hydrococcus</taxon>
    </lineage>
</organism>
<evidence type="ECO:0000256" key="7">
    <source>
        <dbReference type="ARBA" id="ARBA00023004"/>
    </source>
</evidence>
<dbReference type="SUPFAM" id="SSF56935">
    <property type="entry name" value="Porins"/>
    <property type="match status" value="1"/>
</dbReference>
<dbReference type="STRING" id="1921803.NIES593_17365"/>
<feature type="domain" description="TonB-dependent receptor-like beta-barrel" evidence="12">
    <location>
        <begin position="24"/>
        <end position="396"/>
    </location>
</feature>
<protein>
    <recommendedName>
        <fullName evidence="12">TonB-dependent receptor-like beta-barrel domain-containing protein</fullName>
    </recommendedName>
</protein>
<evidence type="ECO:0000256" key="2">
    <source>
        <dbReference type="ARBA" id="ARBA00022448"/>
    </source>
</evidence>
<keyword evidence="5" id="KW-0812">Transmembrane</keyword>
<evidence type="ECO:0000256" key="1">
    <source>
        <dbReference type="ARBA" id="ARBA00004571"/>
    </source>
</evidence>
<evidence type="ECO:0000256" key="10">
    <source>
        <dbReference type="ARBA" id="ARBA00023136"/>
    </source>
</evidence>
<dbReference type="InterPro" id="IPR039426">
    <property type="entry name" value="TonB-dep_rcpt-like"/>
</dbReference>
<evidence type="ECO:0000256" key="4">
    <source>
        <dbReference type="ARBA" id="ARBA00022496"/>
    </source>
</evidence>
<evidence type="ECO:0000256" key="6">
    <source>
        <dbReference type="ARBA" id="ARBA00022729"/>
    </source>
</evidence>
<evidence type="ECO:0000313" key="13">
    <source>
        <dbReference type="EMBL" id="OKH20894.1"/>
    </source>
</evidence>
<evidence type="ECO:0000259" key="12">
    <source>
        <dbReference type="Pfam" id="PF00593"/>
    </source>
</evidence>
<dbReference type="InterPro" id="IPR036942">
    <property type="entry name" value="Beta-barrel_TonB_sf"/>
</dbReference>
<evidence type="ECO:0000256" key="9">
    <source>
        <dbReference type="ARBA" id="ARBA00023077"/>
    </source>
</evidence>
<keyword evidence="11" id="KW-0998">Cell outer membrane</keyword>
<comment type="subcellular location">
    <subcellularLocation>
        <location evidence="1">Cell outer membrane</location>
        <topology evidence="1">Multi-pass membrane protein</topology>
    </subcellularLocation>
</comment>
<keyword evidence="9" id="KW-0798">TonB box</keyword>
<keyword evidence="6" id="KW-0732">Signal</keyword>
<gene>
    <name evidence="13" type="ORF">NIES593_17365</name>
</gene>
<evidence type="ECO:0000256" key="8">
    <source>
        <dbReference type="ARBA" id="ARBA00023065"/>
    </source>
</evidence>
<sequence>MGLLLSQPAFANSSSDLTTMSIGTSDRTWQQFFNKSVRVDNTKTIILNSNQTKQDDGTWSFYNSFRAAYLSWDEVETLQDNWNRTREQIRSFSDDYSLDEFYVLYVDWTEQQTNLGLELIKSPMALSGTGTNTNTSHDRLSLPLPFVAADFHSQKNAIALYFEQQITLSDRLNLSVEAELSPLIEDLTPTPALPTIELRDNDEFSLEMEIAYQLSDSVSLYGSFTRSWFPFDEENFRGEPFQPEIDDDLEVGIETKLFGENLTATLAYYRTIAQNVAIADADYPDFNRQIEEQTTQGIDLSLIGAIAPGWNLMIYYTSVDARISRDSKLLTGTTLGDVAKYSSGFWSTYEMESGLGFGGGVSLVGETAEVPAYARTDLVFFYHHLDCKVALNIENLFDVVDIDGTPLTIVGTILVKF</sequence>
<dbReference type="Pfam" id="PF00593">
    <property type="entry name" value="TonB_dep_Rec_b-barrel"/>
    <property type="match status" value="1"/>
</dbReference>
<dbReference type="AlphaFoldDB" id="A0A1U7HBF5"/>
<dbReference type="PANTHER" id="PTHR32552">
    <property type="entry name" value="FERRICHROME IRON RECEPTOR-RELATED"/>
    <property type="match status" value="1"/>
</dbReference>
<dbReference type="EMBL" id="MRCB01000025">
    <property type="protein sequence ID" value="OKH20894.1"/>
    <property type="molecule type" value="Genomic_DNA"/>
</dbReference>
<dbReference type="Gene3D" id="2.40.170.20">
    <property type="entry name" value="TonB-dependent receptor, beta-barrel domain"/>
    <property type="match status" value="1"/>
</dbReference>
<dbReference type="Proteomes" id="UP000186868">
    <property type="component" value="Unassembled WGS sequence"/>
</dbReference>
<keyword evidence="14" id="KW-1185">Reference proteome</keyword>
<keyword evidence="2" id="KW-0813">Transport</keyword>
<name>A0A1U7HBF5_9CYAN</name>
<accession>A0A1U7HBF5</accession>
<keyword evidence="7" id="KW-0408">Iron</keyword>
<keyword evidence="10" id="KW-0472">Membrane</keyword>
<evidence type="ECO:0000256" key="5">
    <source>
        <dbReference type="ARBA" id="ARBA00022692"/>
    </source>
</evidence>
<keyword evidence="3" id="KW-1134">Transmembrane beta strand</keyword>
<dbReference type="GO" id="GO:0009279">
    <property type="term" value="C:cell outer membrane"/>
    <property type="evidence" value="ECO:0007669"/>
    <property type="project" value="UniProtKB-SubCell"/>
</dbReference>
<reference evidence="13 14" key="1">
    <citation type="submission" date="2016-11" db="EMBL/GenBank/DDBJ databases">
        <title>Draft Genome Sequences of Nine Cyanobacterial Strains from Diverse Habitats.</title>
        <authorList>
            <person name="Zhu T."/>
            <person name="Hou S."/>
            <person name="Lu X."/>
            <person name="Hess W.R."/>
        </authorList>
    </citation>
    <scope>NUCLEOTIDE SEQUENCE [LARGE SCALE GENOMIC DNA]</scope>
    <source>
        <strain evidence="13 14">NIES-593</strain>
    </source>
</reference>
<dbReference type="InterPro" id="IPR000531">
    <property type="entry name" value="Beta-barrel_TonB"/>
</dbReference>
<keyword evidence="4" id="KW-0410">Iron transport</keyword>
<evidence type="ECO:0000313" key="14">
    <source>
        <dbReference type="Proteomes" id="UP000186868"/>
    </source>
</evidence>
<dbReference type="PANTHER" id="PTHR32552:SF68">
    <property type="entry name" value="FERRICHROME OUTER MEMBRANE TRANSPORTER_PHAGE RECEPTOR"/>
    <property type="match status" value="1"/>
</dbReference>
<comment type="caution">
    <text evidence="13">The sequence shown here is derived from an EMBL/GenBank/DDBJ whole genome shotgun (WGS) entry which is preliminary data.</text>
</comment>
<evidence type="ECO:0000256" key="3">
    <source>
        <dbReference type="ARBA" id="ARBA00022452"/>
    </source>
</evidence>
<proteinExistence type="predicted"/>